<gene>
    <name evidence="4" type="ORF">CYBJADRAFT_109290</name>
</gene>
<dbReference type="Pfam" id="PF20399">
    <property type="entry name" value="PH_20"/>
    <property type="match status" value="1"/>
</dbReference>
<evidence type="ECO:0000256" key="1">
    <source>
        <dbReference type="ARBA" id="ARBA00022553"/>
    </source>
</evidence>
<dbReference type="PROSITE" id="PS50003">
    <property type="entry name" value="PH_DOMAIN"/>
    <property type="match status" value="1"/>
</dbReference>
<sequence length="483" mass="54870">DPRSPFSVAVPTNANPTEILAARFSAWRSILSGLLQYLNEVVSIQDEIVRQQLRLRNAANFGISSSDDNSGSGNGGNNSGGKQRHIVGSFHDNVPNSQFFVPVGNGSVQDLPKTLTDFHTASASLAQRASKELNTVVIPRLEDLRRELLVKIKEIKGLSSDFKNNVAKELAQTKIDMQQYLKSLEDAKFNPQTMHERQDPYLTKIILDKQIKRQIVEENYLQEAFLNLQSSGKELEKVVVGEIQNALTVFARLLGEQAQNVFDKLITNLDYGFLTKPPTFEWDQFIANDKNFIDENLPKRDYKSIVYEKDNDPFSFEVRSSFLERRSKFLKSYSKAYYVLTPTFLHEFKSADRKRDLIPVTSLRLDDIELEDHAKMDSKQYKFVLKKVGKLSSHKFFFRAESYEAMLSWYNDIKNLKSISNPSSRSAYAAKHRSAKDLSRVSSMTSRSQIRNSISHDSSAREVDTILTVPNNNLSLPTQTSST</sequence>
<dbReference type="AlphaFoldDB" id="A0A1E4S6Z5"/>
<dbReference type="OMA" id="SSENEWH"/>
<dbReference type="SUPFAM" id="SSF50729">
    <property type="entry name" value="PH domain-like"/>
    <property type="match status" value="1"/>
</dbReference>
<organism evidence="4 5">
    <name type="scientific">Cyberlindnera jadinii (strain ATCC 18201 / CBS 1600 / BCRC 20928 / JCM 3617 / NBRC 0987 / NRRL Y-1542)</name>
    <name type="common">Torula yeast</name>
    <name type="synonym">Candida utilis</name>
    <dbReference type="NCBI Taxonomy" id="983966"/>
    <lineage>
        <taxon>Eukaryota</taxon>
        <taxon>Fungi</taxon>
        <taxon>Dikarya</taxon>
        <taxon>Ascomycota</taxon>
        <taxon>Saccharomycotina</taxon>
        <taxon>Saccharomycetes</taxon>
        <taxon>Phaffomycetales</taxon>
        <taxon>Phaffomycetaceae</taxon>
        <taxon>Cyberlindnera</taxon>
    </lineage>
</organism>
<feature type="region of interest" description="Disordered" evidence="2">
    <location>
        <begin position="64"/>
        <end position="88"/>
    </location>
</feature>
<dbReference type="EMBL" id="KV453926">
    <property type="protein sequence ID" value="ODV75285.1"/>
    <property type="molecule type" value="Genomic_DNA"/>
</dbReference>
<dbReference type="PANTHER" id="PTHR31941">
    <property type="entry name" value="CYTOSKELETAL SIGNALING PROTEIN SLM1"/>
    <property type="match status" value="1"/>
</dbReference>
<dbReference type="Proteomes" id="UP000094389">
    <property type="component" value="Unassembled WGS sequence"/>
</dbReference>
<dbReference type="InterPro" id="IPR001849">
    <property type="entry name" value="PH_domain"/>
</dbReference>
<name>A0A1E4S6Z5_CYBJN</name>
<dbReference type="SMART" id="SM00233">
    <property type="entry name" value="PH"/>
    <property type="match status" value="1"/>
</dbReference>
<evidence type="ECO:0000313" key="4">
    <source>
        <dbReference type="EMBL" id="ODV75285.1"/>
    </source>
</evidence>
<evidence type="ECO:0000259" key="3">
    <source>
        <dbReference type="PROSITE" id="PS50003"/>
    </source>
</evidence>
<feature type="non-terminal residue" evidence="4">
    <location>
        <position position="1"/>
    </location>
</feature>
<accession>A0A1E4S6Z5</accession>
<reference evidence="4 5" key="1">
    <citation type="journal article" date="2016" name="Proc. Natl. Acad. Sci. U.S.A.">
        <title>Comparative genomics of biotechnologically important yeasts.</title>
        <authorList>
            <person name="Riley R."/>
            <person name="Haridas S."/>
            <person name="Wolfe K.H."/>
            <person name="Lopes M.R."/>
            <person name="Hittinger C.T."/>
            <person name="Goeker M."/>
            <person name="Salamov A.A."/>
            <person name="Wisecaver J.H."/>
            <person name="Long T.M."/>
            <person name="Calvey C.H."/>
            <person name="Aerts A.L."/>
            <person name="Barry K.W."/>
            <person name="Choi C."/>
            <person name="Clum A."/>
            <person name="Coughlan A.Y."/>
            <person name="Deshpande S."/>
            <person name="Douglass A.P."/>
            <person name="Hanson S.J."/>
            <person name="Klenk H.-P."/>
            <person name="LaButti K.M."/>
            <person name="Lapidus A."/>
            <person name="Lindquist E.A."/>
            <person name="Lipzen A.M."/>
            <person name="Meier-Kolthoff J.P."/>
            <person name="Ohm R.A."/>
            <person name="Otillar R.P."/>
            <person name="Pangilinan J.L."/>
            <person name="Peng Y."/>
            <person name="Rokas A."/>
            <person name="Rosa C.A."/>
            <person name="Scheuner C."/>
            <person name="Sibirny A.A."/>
            <person name="Slot J.C."/>
            <person name="Stielow J.B."/>
            <person name="Sun H."/>
            <person name="Kurtzman C.P."/>
            <person name="Blackwell M."/>
            <person name="Grigoriev I.V."/>
            <person name="Jeffries T.W."/>
        </authorList>
    </citation>
    <scope>NUCLEOTIDE SEQUENCE [LARGE SCALE GENOMIC DNA]</scope>
    <source>
        <strain evidence="5">ATCC 18201 / CBS 1600 / BCRC 20928 / JCM 3617 / NBRC 0987 / NRRL Y-1542</strain>
    </source>
</reference>
<feature type="non-terminal residue" evidence="4">
    <location>
        <position position="483"/>
    </location>
</feature>
<feature type="domain" description="PH" evidence="3">
    <location>
        <begin position="316"/>
        <end position="418"/>
    </location>
</feature>
<dbReference type="Gene3D" id="2.30.29.30">
    <property type="entry name" value="Pleckstrin-homology domain (PH domain)/Phosphotyrosine-binding domain (PTB)"/>
    <property type="match status" value="1"/>
</dbReference>
<feature type="compositionally biased region" description="Polar residues" evidence="2">
    <location>
        <begin position="440"/>
        <end position="457"/>
    </location>
</feature>
<evidence type="ECO:0000313" key="5">
    <source>
        <dbReference type="Proteomes" id="UP000094389"/>
    </source>
</evidence>
<dbReference type="OrthoDB" id="5598057at2759"/>
<dbReference type="InterPro" id="IPR011993">
    <property type="entry name" value="PH-like_dom_sf"/>
</dbReference>
<evidence type="ECO:0000256" key="2">
    <source>
        <dbReference type="SAM" id="MobiDB-lite"/>
    </source>
</evidence>
<dbReference type="InterPro" id="IPR046869">
    <property type="entry name" value="SLM1/RGC1-like_PH"/>
</dbReference>
<dbReference type="RefSeq" id="XP_020072324.1">
    <property type="nucleotide sequence ID" value="XM_020212051.1"/>
</dbReference>
<dbReference type="Pfam" id="PF20400">
    <property type="entry name" value="BAR_4"/>
    <property type="match status" value="1"/>
</dbReference>
<protein>
    <recommendedName>
        <fullName evidence="3">PH domain-containing protein</fullName>
    </recommendedName>
</protein>
<keyword evidence="1" id="KW-0597">Phosphoprotein</keyword>
<dbReference type="InterPro" id="IPR046868">
    <property type="entry name" value="BAR_4"/>
</dbReference>
<dbReference type="GeneID" id="30986447"/>
<feature type="region of interest" description="Disordered" evidence="2">
    <location>
        <begin position="438"/>
        <end position="457"/>
    </location>
</feature>
<proteinExistence type="predicted"/>
<keyword evidence="5" id="KW-1185">Reference proteome</keyword>
<dbReference type="STRING" id="983966.A0A1E4S6Z5"/>
<dbReference type="PANTHER" id="PTHR31941:SF16">
    <property type="entry name" value="PHOSPHATIDYLINOSITOL 4,5-BISPHOSPHATE-BINDING PROTEIN SLM1-RELATED"/>
    <property type="match status" value="1"/>
</dbReference>